<comment type="caution">
    <text evidence="3">The sequence shown here is derived from an EMBL/GenBank/DDBJ whole genome shotgun (WGS) entry which is preliminary data.</text>
</comment>
<evidence type="ECO:0000313" key="4">
    <source>
        <dbReference type="Proteomes" id="UP000823935"/>
    </source>
</evidence>
<keyword evidence="2" id="KW-0812">Transmembrane</keyword>
<reference evidence="3" key="1">
    <citation type="submission" date="2020-10" db="EMBL/GenBank/DDBJ databases">
        <authorList>
            <person name="Gilroy R."/>
        </authorList>
    </citation>
    <scope>NUCLEOTIDE SEQUENCE</scope>
    <source>
        <strain evidence="3">CHK190-19873</strain>
    </source>
</reference>
<feature type="transmembrane region" description="Helical" evidence="2">
    <location>
        <begin position="346"/>
        <end position="373"/>
    </location>
</feature>
<dbReference type="Proteomes" id="UP000823935">
    <property type="component" value="Unassembled WGS sequence"/>
</dbReference>
<dbReference type="SUPFAM" id="SSF51735">
    <property type="entry name" value="NAD(P)-binding Rossmann-fold domains"/>
    <property type="match status" value="1"/>
</dbReference>
<feature type="transmembrane region" description="Helical" evidence="2">
    <location>
        <begin position="315"/>
        <end position="334"/>
    </location>
</feature>
<keyword evidence="2" id="KW-0472">Membrane</keyword>
<proteinExistence type="predicted"/>
<gene>
    <name evidence="3" type="ORF">IAB44_06845</name>
</gene>
<accession>A0A9D1JKD3</accession>
<dbReference type="InterPro" id="IPR036291">
    <property type="entry name" value="NAD(P)-bd_dom_sf"/>
</dbReference>
<evidence type="ECO:0000256" key="2">
    <source>
        <dbReference type="SAM" id="Phobius"/>
    </source>
</evidence>
<dbReference type="AlphaFoldDB" id="A0A9D1JKD3"/>
<dbReference type="EMBL" id="DVIQ01000033">
    <property type="protein sequence ID" value="HIS31249.1"/>
    <property type="molecule type" value="Genomic_DNA"/>
</dbReference>
<feature type="coiled-coil region" evidence="1">
    <location>
        <begin position="410"/>
        <end position="437"/>
    </location>
</feature>
<evidence type="ECO:0000313" key="3">
    <source>
        <dbReference type="EMBL" id="HIS31249.1"/>
    </source>
</evidence>
<feature type="transmembrane region" description="Helical" evidence="2">
    <location>
        <begin position="385"/>
        <end position="409"/>
    </location>
</feature>
<sequence length="710" mass="80527">MNVLFAGPWDIAGAYISDRLFCEGHTLYWITEEPKRLLWNKHFKGQVYRGSWRREDYLRILKAHSIDTVVFLTGALRENFDSFPEYQSQLGTLTDLLNVLRGYSLKRLIYLSSLELDYPGIYAPVLTELAAGEMLCQAYRKAYALPILILRLGLIFGGFSLGRMGLTGRLLEKIRSGASLELPFSSGDYTDTLFGEDLGKAVYRLLSLEKQGVYRVFSGHPLTFQEYIRCLGEAAGQDPDVRWLKSKKSPEKDFFLSDRQIKLETGWIPLCLLPEKGIGVLKTALAEKSEDERPEPRSRILPLLKKHFSLSYIKALSETLLLFLFTCFLLNLSAGFGDLKYVDVRLMFVAVISCLHGLRFGLLSILLASLSYIWSLTRAQIDISYLLYSVDTWVPFVVYGITGASISYVTDRFRDERESLKKANQLLQEKYEFLQSIHEETLNIKGKLQQQIITTKYSFGHAYEVAVELDSLKPELIILKVISILENIMDCKKAAIFLYNEEAPGFARLKACSAALRDILPGSLSLSGLSKVMECLTEGKIFVNTALMPDYPDYAAPLTYNGHMFAFAAIYDIGADKFTVYFQNLFRIITNLIEQNLAKALEYENARKEQLYYPGTELLYPQAFEDRLAVMRSESGDISYSFVVCRVYPKEPASQEETARRIASVIRGSDCMGVDHTGNYAVILVNMRPEFLDMVSERFDRAGLALEAET</sequence>
<keyword evidence="1" id="KW-0175">Coiled coil</keyword>
<reference evidence="3" key="2">
    <citation type="journal article" date="2021" name="PeerJ">
        <title>Extensive microbial diversity within the chicken gut microbiome revealed by metagenomics and culture.</title>
        <authorList>
            <person name="Gilroy R."/>
            <person name="Ravi A."/>
            <person name="Getino M."/>
            <person name="Pursley I."/>
            <person name="Horton D.L."/>
            <person name="Alikhan N.F."/>
            <person name="Baker D."/>
            <person name="Gharbi K."/>
            <person name="Hall N."/>
            <person name="Watson M."/>
            <person name="Adriaenssens E.M."/>
            <person name="Foster-Nyarko E."/>
            <person name="Jarju S."/>
            <person name="Secka A."/>
            <person name="Antonio M."/>
            <person name="Oren A."/>
            <person name="Chaudhuri R.R."/>
            <person name="La Ragione R."/>
            <person name="Hildebrand F."/>
            <person name="Pallen M.J."/>
        </authorList>
    </citation>
    <scope>NUCLEOTIDE SEQUENCE</scope>
    <source>
        <strain evidence="3">CHK190-19873</strain>
    </source>
</reference>
<dbReference type="SUPFAM" id="SSF55781">
    <property type="entry name" value="GAF domain-like"/>
    <property type="match status" value="1"/>
</dbReference>
<feature type="transmembrane region" description="Helical" evidence="2">
    <location>
        <begin position="143"/>
        <end position="166"/>
    </location>
</feature>
<organism evidence="3 4">
    <name type="scientific">Candidatus Limivivens intestinipullorum</name>
    <dbReference type="NCBI Taxonomy" id="2840858"/>
    <lineage>
        <taxon>Bacteria</taxon>
        <taxon>Bacillati</taxon>
        <taxon>Bacillota</taxon>
        <taxon>Clostridia</taxon>
        <taxon>Lachnospirales</taxon>
        <taxon>Lachnospiraceae</taxon>
        <taxon>Lachnospiraceae incertae sedis</taxon>
        <taxon>Candidatus Limivivens</taxon>
    </lineage>
</organism>
<protein>
    <submittedName>
        <fullName evidence="3">NAD(P)-dependent oxidoreductase</fullName>
    </submittedName>
</protein>
<evidence type="ECO:0000256" key="1">
    <source>
        <dbReference type="SAM" id="Coils"/>
    </source>
</evidence>
<keyword evidence="2" id="KW-1133">Transmembrane helix</keyword>
<name>A0A9D1JKD3_9FIRM</name>
<dbReference type="Gene3D" id="3.40.50.720">
    <property type="entry name" value="NAD(P)-binding Rossmann-like Domain"/>
    <property type="match status" value="1"/>
</dbReference>